<dbReference type="Proteomes" id="UP000554235">
    <property type="component" value="Unassembled WGS sequence"/>
</dbReference>
<accession>A0A8H4NR40</accession>
<organism evidence="1 2">
    <name type="scientific">Fusarium albosuccineum</name>
    <dbReference type="NCBI Taxonomy" id="1237068"/>
    <lineage>
        <taxon>Eukaryota</taxon>
        <taxon>Fungi</taxon>
        <taxon>Dikarya</taxon>
        <taxon>Ascomycota</taxon>
        <taxon>Pezizomycotina</taxon>
        <taxon>Sordariomycetes</taxon>
        <taxon>Hypocreomycetidae</taxon>
        <taxon>Hypocreales</taxon>
        <taxon>Nectriaceae</taxon>
        <taxon>Fusarium</taxon>
        <taxon>Fusarium decemcellulare species complex</taxon>
    </lineage>
</organism>
<reference evidence="1 2" key="1">
    <citation type="submission" date="2020-01" db="EMBL/GenBank/DDBJ databases">
        <title>Identification and distribution of gene clusters putatively required for synthesis of sphingolipid metabolism inhibitors in phylogenetically diverse species of the filamentous fungus Fusarium.</title>
        <authorList>
            <person name="Kim H.-S."/>
            <person name="Busman M."/>
            <person name="Brown D.W."/>
            <person name="Divon H."/>
            <person name="Uhlig S."/>
            <person name="Proctor R.H."/>
        </authorList>
    </citation>
    <scope>NUCLEOTIDE SEQUENCE [LARGE SCALE GENOMIC DNA]</scope>
    <source>
        <strain evidence="1 2">NRRL 20459</strain>
    </source>
</reference>
<evidence type="ECO:0000313" key="1">
    <source>
        <dbReference type="EMBL" id="KAF4441181.1"/>
    </source>
</evidence>
<dbReference type="AlphaFoldDB" id="A0A8H4NR40"/>
<name>A0A8H4NR40_9HYPO</name>
<sequence length="85" mass="9387">MGKRGGFLVGGQRVLWAPPPGTMTKASMPLHPPPGKLELSTSTARRLATGSKSLLRIYLRHSVERLFWYQHQEKTVACFVPGADL</sequence>
<protein>
    <submittedName>
        <fullName evidence="1">Uncharacterized protein</fullName>
    </submittedName>
</protein>
<comment type="caution">
    <text evidence="1">The sequence shown here is derived from an EMBL/GenBank/DDBJ whole genome shotgun (WGS) entry which is preliminary data.</text>
</comment>
<keyword evidence="2" id="KW-1185">Reference proteome</keyword>
<proteinExistence type="predicted"/>
<dbReference type="EMBL" id="JAADYS010003839">
    <property type="protein sequence ID" value="KAF4441181.1"/>
    <property type="molecule type" value="Genomic_DNA"/>
</dbReference>
<evidence type="ECO:0000313" key="2">
    <source>
        <dbReference type="Proteomes" id="UP000554235"/>
    </source>
</evidence>
<gene>
    <name evidence="1" type="ORF">FALBO_17325</name>
</gene>